<dbReference type="PANTHER" id="PTHR30537">
    <property type="entry name" value="HTH-TYPE TRANSCRIPTIONAL REGULATOR"/>
    <property type="match status" value="1"/>
</dbReference>
<gene>
    <name evidence="6" type="ORF">PF66_03211</name>
</gene>
<comment type="similarity">
    <text evidence="1">Belongs to the LysR transcriptional regulatory family.</text>
</comment>
<comment type="caution">
    <text evidence="6">The sequence shown here is derived from an EMBL/GenBank/DDBJ whole genome shotgun (WGS) entry which is preliminary data.</text>
</comment>
<evidence type="ECO:0000313" key="7">
    <source>
        <dbReference type="Proteomes" id="UP000037931"/>
    </source>
</evidence>
<dbReference type="GO" id="GO:0006351">
    <property type="term" value="P:DNA-templated transcription"/>
    <property type="evidence" value="ECO:0007669"/>
    <property type="project" value="TreeGrafter"/>
</dbReference>
<evidence type="ECO:0000259" key="5">
    <source>
        <dbReference type="PROSITE" id="PS50931"/>
    </source>
</evidence>
<dbReference type="InterPro" id="IPR036390">
    <property type="entry name" value="WH_DNA-bd_sf"/>
</dbReference>
<keyword evidence="3" id="KW-0238">DNA-binding</keyword>
<dbReference type="FunFam" id="3.40.190.290:FF:000001">
    <property type="entry name" value="Transcriptional regulator, LysR family"/>
    <property type="match status" value="1"/>
</dbReference>
<keyword evidence="2" id="KW-0805">Transcription regulation</keyword>
<evidence type="ECO:0000256" key="2">
    <source>
        <dbReference type="ARBA" id="ARBA00023015"/>
    </source>
</evidence>
<dbReference type="FunFam" id="1.10.10.10:FF:000001">
    <property type="entry name" value="LysR family transcriptional regulator"/>
    <property type="match status" value="1"/>
</dbReference>
<dbReference type="EMBL" id="JSYZ01000011">
    <property type="protein sequence ID" value="KPA90078.1"/>
    <property type="molecule type" value="Genomic_DNA"/>
</dbReference>
<dbReference type="CDD" id="cd08422">
    <property type="entry name" value="PBP2_CrgA_like"/>
    <property type="match status" value="1"/>
</dbReference>
<dbReference type="Pfam" id="PF03466">
    <property type="entry name" value="LysR_substrate"/>
    <property type="match status" value="1"/>
</dbReference>
<dbReference type="Gene3D" id="1.10.10.10">
    <property type="entry name" value="Winged helix-like DNA-binding domain superfamily/Winged helix DNA-binding domain"/>
    <property type="match status" value="1"/>
</dbReference>
<dbReference type="SUPFAM" id="SSF53850">
    <property type="entry name" value="Periplasmic binding protein-like II"/>
    <property type="match status" value="1"/>
</dbReference>
<dbReference type="Pfam" id="PF00126">
    <property type="entry name" value="HTH_1"/>
    <property type="match status" value="1"/>
</dbReference>
<dbReference type="GO" id="GO:0003700">
    <property type="term" value="F:DNA-binding transcription factor activity"/>
    <property type="evidence" value="ECO:0007669"/>
    <property type="project" value="InterPro"/>
</dbReference>
<dbReference type="PATRIC" id="fig|50340.43.peg.509"/>
<accession>A0A0N0VJC0</accession>
<organism evidence="6 7">
    <name type="scientific">Pseudomonas asplenii</name>
    <dbReference type="NCBI Taxonomy" id="53407"/>
    <lineage>
        <taxon>Bacteria</taxon>
        <taxon>Pseudomonadati</taxon>
        <taxon>Pseudomonadota</taxon>
        <taxon>Gammaproteobacteria</taxon>
        <taxon>Pseudomonadales</taxon>
        <taxon>Pseudomonadaceae</taxon>
        <taxon>Pseudomonas</taxon>
    </lineage>
</organism>
<evidence type="ECO:0000256" key="4">
    <source>
        <dbReference type="ARBA" id="ARBA00023163"/>
    </source>
</evidence>
<dbReference type="GO" id="GO:0043565">
    <property type="term" value="F:sequence-specific DNA binding"/>
    <property type="evidence" value="ECO:0007669"/>
    <property type="project" value="TreeGrafter"/>
</dbReference>
<evidence type="ECO:0000313" key="6">
    <source>
        <dbReference type="EMBL" id="KPA90078.1"/>
    </source>
</evidence>
<dbReference type="AlphaFoldDB" id="A0A0N0VJC0"/>
<dbReference type="InterPro" id="IPR000847">
    <property type="entry name" value="LysR_HTH_N"/>
</dbReference>
<evidence type="ECO:0000256" key="3">
    <source>
        <dbReference type="ARBA" id="ARBA00023125"/>
    </source>
</evidence>
<dbReference type="Proteomes" id="UP000037931">
    <property type="component" value="Unassembled WGS sequence"/>
</dbReference>
<reference evidence="6 7" key="1">
    <citation type="journal article" date="2015" name="PLoS ONE">
        <title>Rice-Infecting Pseudomonas Genomes Are Highly Accessorized and Harbor Multiple Putative Virulence Mechanisms to Cause Sheath Brown Rot.</title>
        <authorList>
            <person name="Quibod I.L."/>
            <person name="Grande G."/>
            <person name="Oreiro E.G."/>
            <person name="Borja F.N."/>
            <person name="Dossa G.S."/>
            <person name="Mauleon R."/>
            <person name="Cruz C.V."/>
            <person name="Oliva R."/>
        </authorList>
    </citation>
    <scope>NUCLEOTIDE SEQUENCE [LARGE SCALE GENOMIC DNA]</scope>
    <source>
        <strain evidence="6 7">IRRI 6609</strain>
    </source>
</reference>
<protein>
    <submittedName>
        <fullName evidence="6">Transcriptional regulator, LysR family</fullName>
    </submittedName>
</protein>
<dbReference type="SUPFAM" id="SSF46785">
    <property type="entry name" value="Winged helix' DNA-binding domain"/>
    <property type="match status" value="1"/>
</dbReference>
<dbReference type="InterPro" id="IPR058163">
    <property type="entry name" value="LysR-type_TF_proteobact-type"/>
</dbReference>
<name>A0A0N0VJC0_9PSED</name>
<dbReference type="OrthoDB" id="9786526at2"/>
<dbReference type="RefSeq" id="WP_054058741.1">
    <property type="nucleotide sequence ID" value="NZ_JSYZ01000011.1"/>
</dbReference>
<dbReference type="STRING" id="50340.PF66_03211"/>
<proteinExistence type="inferred from homology"/>
<keyword evidence="4" id="KW-0804">Transcription</keyword>
<dbReference type="InterPro" id="IPR036388">
    <property type="entry name" value="WH-like_DNA-bd_sf"/>
</dbReference>
<feature type="domain" description="HTH lysR-type" evidence="5">
    <location>
        <begin position="3"/>
        <end position="60"/>
    </location>
</feature>
<evidence type="ECO:0000256" key="1">
    <source>
        <dbReference type="ARBA" id="ARBA00009437"/>
    </source>
</evidence>
<dbReference type="PANTHER" id="PTHR30537:SF5">
    <property type="entry name" value="HTH-TYPE TRANSCRIPTIONAL ACTIVATOR TTDR-RELATED"/>
    <property type="match status" value="1"/>
</dbReference>
<dbReference type="PROSITE" id="PS50931">
    <property type="entry name" value="HTH_LYSR"/>
    <property type="match status" value="1"/>
</dbReference>
<dbReference type="InterPro" id="IPR005119">
    <property type="entry name" value="LysR_subst-bd"/>
</dbReference>
<sequence>MIDNLPSLRTFVRVVAAGSLSAAAREMDLSLAMVSKRLTQLERELGIRLLQRTTRKQVLTEEGELFHAEAVRILAAIEQAEAVISGRSQAIDGTVRLSAPVEFGRQWIAPAIAAFQKRHPKLRVQLELSDVVVDLLDANIDLAIRFGNLADSSLIARPLAPNFRVLCASPDYLRQFGEPTHPNELVHHQCILIGSRPRAVWTFDGEEPLSVQVTGTFVTNDGSAAHALALEGAGIARKSIWDVGDEILDGRLNRVLPTFAIAAAPLNAIYPTGRHLAPRVRALVEFLGDRLGKAWRWERMRQVGAEGLQAN</sequence>
<dbReference type="Gene3D" id="3.40.190.290">
    <property type="match status" value="1"/>
</dbReference>
<keyword evidence="7" id="KW-1185">Reference proteome</keyword>